<evidence type="ECO:0000313" key="2">
    <source>
        <dbReference type="EMBL" id="CEG40079.1"/>
    </source>
</evidence>
<organism evidence="2 3">
    <name type="scientific">Plasmopara halstedii</name>
    <name type="common">Downy mildew of sunflower</name>
    <dbReference type="NCBI Taxonomy" id="4781"/>
    <lineage>
        <taxon>Eukaryota</taxon>
        <taxon>Sar</taxon>
        <taxon>Stramenopiles</taxon>
        <taxon>Oomycota</taxon>
        <taxon>Peronosporomycetes</taxon>
        <taxon>Peronosporales</taxon>
        <taxon>Peronosporaceae</taxon>
        <taxon>Plasmopara</taxon>
    </lineage>
</organism>
<dbReference type="EMBL" id="CCYD01000468">
    <property type="protein sequence ID" value="CEG40079.1"/>
    <property type="molecule type" value="Genomic_DNA"/>
</dbReference>
<dbReference type="RefSeq" id="XP_024576448.1">
    <property type="nucleotide sequence ID" value="XM_024725698.1"/>
</dbReference>
<feature type="region of interest" description="Disordered" evidence="1">
    <location>
        <begin position="1"/>
        <end position="28"/>
    </location>
</feature>
<reference evidence="3" key="1">
    <citation type="submission" date="2014-09" db="EMBL/GenBank/DDBJ databases">
        <authorList>
            <person name="Sharma Rahul"/>
            <person name="Thines Marco"/>
        </authorList>
    </citation>
    <scope>NUCLEOTIDE SEQUENCE [LARGE SCALE GENOMIC DNA]</scope>
</reference>
<sequence>MHLNGAVASQQQQLEAGDEPRASAANSLDDECTRFKVRHSVPKLTCQHLT</sequence>
<name>A0A0P1AHW4_PLAHL</name>
<proteinExistence type="predicted"/>
<protein>
    <submittedName>
        <fullName evidence="2">Uncharacterized protein</fullName>
    </submittedName>
</protein>
<dbReference type="Proteomes" id="UP000054928">
    <property type="component" value="Unassembled WGS sequence"/>
</dbReference>
<dbReference type="GeneID" id="36405355"/>
<accession>A0A0P1AHW4</accession>
<dbReference type="AlphaFoldDB" id="A0A0P1AHW4"/>
<keyword evidence="3" id="KW-1185">Reference proteome</keyword>
<evidence type="ECO:0000256" key="1">
    <source>
        <dbReference type="SAM" id="MobiDB-lite"/>
    </source>
</evidence>
<evidence type="ECO:0000313" key="3">
    <source>
        <dbReference type="Proteomes" id="UP000054928"/>
    </source>
</evidence>